<dbReference type="Proteomes" id="UP000414233">
    <property type="component" value="Unassembled WGS sequence"/>
</dbReference>
<sequence>MDHWQRIETSLAGGKPDRIPVSLWKHFPDDDRDVGMLVEHTLTWQRKWQFDLVKFMPSGTYGVEDWGAETAYEGAWNGARSVVKTVVRDADQWATLRRLDVTKGCYAQQNEALRHVAKALGGRTPLLQTVFSPLTTARKLAGDRVFTDLRCSPDALELGLRTITDVTIEFCLAAVEAGAHGFFFASQMASSRLLSAAEYERFGRPYDLEIFDALQGKVRLNMLHAHGDDIMFPLLAGYPVEMFNWHDRITKPGLRQASTQFHKILVGGLNEHATVLRASPEHVAAEVRDAIDQTNGERLMIGPGCVLPLATPDENIRAVLCAVEAF</sequence>
<dbReference type="GO" id="GO:0006779">
    <property type="term" value="P:porphyrin-containing compound biosynthetic process"/>
    <property type="evidence" value="ECO:0007669"/>
    <property type="project" value="InterPro"/>
</dbReference>
<evidence type="ECO:0000259" key="1">
    <source>
        <dbReference type="Pfam" id="PF01208"/>
    </source>
</evidence>
<protein>
    <recommendedName>
        <fullName evidence="1">Uroporphyrinogen decarboxylase (URO-D) domain-containing protein</fullName>
    </recommendedName>
</protein>
<dbReference type="InterPro" id="IPR000257">
    <property type="entry name" value="Uroporphyrinogen_deCOase"/>
</dbReference>
<evidence type="ECO:0000313" key="3">
    <source>
        <dbReference type="Proteomes" id="UP000414233"/>
    </source>
</evidence>
<evidence type="ECO:0000313" key="2">
    <source>
        <dbReference type="EMBL" id="VVE09669.1"/>
    </source>
</evidence>
<dbReference type="OrthoDB" id="7375127at2"/>
<dbReference type="SUPFAM" id="SSF51726">
    <property type="entry name" value="UROD/MetE-like"/>
    <property type="match status" value="1"/>
</dbReference>
<gene>
    <name evidence="2" type="ORF">PTE30175_02493</name>
</gene>
<proteinExistence type="predicted"/>
<dbReference type="GO" id="GO:0004853">
    <property type="term" value="F:uroporphyrinogen decarboxylase activity"/>
    <property type="evidence" value="ECO:0007669"/>
    <property type="project" value="InterPro"/>
</dbReference>
<dbReference type="AlphaFoldDB" id="A0A5E4VE37"/>
<dbReference type="InterPro" id="IPR052024">
    <property type="entry name" value="Methanogen_methyltrans"/>
</dbReference>
<dbReference type="Pfam" id="PF01208">
    <property type="entry name" value="URO-D"/>
    <property type="match status" value="1"/>
</dbReference>
<reference evidence="2 3" key="1">
    <citation type="submission" date="2019-08" db="EMBL/GenBank/DDBJ databases">
        <authorList>
            <person name="Peeters C."/>
        </authorList>
    </citation>
    <scope>NUCLEOTIDE SEQUENCE [LARGE SCALE GENOMIC DNA]</scope>
    <source>
        <strain evidence="2 3">LMG 30175</strain>
    </source>
</reference>
<keyword evidence="3" id="KW-1185">Reference proteome</keyword>
<organism evidence="2 3">
    <name type="scientific">Pandoraea terrae</name>
    <dbReference type="NCBI Taxonomy" id="1537710"/>
    <lineage>
        <taxon>Bacteria</taxon>
        <taxon>Pseudomonadati</taxon>
        <taxon>Pseudomonadota</taxon>
        <taxon>Betaproteobacteria</taxon>
        <taxon>Burkholderiales</taxon>
        <taxon>Burkholderiaceae</taxon>
        <taxon>Pandoraea</taxon>
    </lineage>
</organism>
<dbReference type="RefSeq" id="WP_150697361.1">
    <property type="nucleotide sequence ID" value="NZ_CABPRZ010000009.1"/>
</dbReference>
<dbReference type="Gene3D" id="3.20.20.210">
    <property type="match status" value="1"/>
</dbReference>
<dbReference type="PANTHER" id="PTHR47099">
    <property type="entry name" value="METHYLCOBAMIDE:COM METHYLTRANSFERASE MTBA"/>
    <property type="match status" value="1"/>
</dbReference>
<feature type="domain" description="Uroporphyrinogen decarboxylase (URO-D)" evidence="1">
    <location>
        <begin position="26"/>
        <end position="325"/>
    </location>
</feature>
<dbReference type="InterPro" id="IPR038071">
    <property type="entry name" value="UROD/MetE-like_sf"/>
</dbReference>
<dbReference type="PANTHER" id="PTHR47099:SF1">
    <property type="entry name" value="METHYLCOBAMIDE:COM METHYLTRANSFERASE MTBA"/>
    <property type="match status" value="1"/>
</dbReference>
<accession>A0A5E4VE37</accession>
<dbReference type="EMBL" id="CABPRZ010000009">
    <property type="protein sequence ID" value="VVE09669.1"/>
    <property type="molecule type" value="Genomic_DNA"/>
</dbReference>
<name>A0A5E4VE37_9BURK</name>